<keyword evidence="3" id="KW-1003">Cell membrane</keyword>
<dbReference type="PANTHER" id="PTHR33452">
    <property type="entry name" value="OXIDOREDUCTASE CATD-RELATED"/>
    <property type="match status" value="1"/>
</dbReference>
<evidence type="ECO:0000256" key="6">
    <source>
        <dbReference type="ARBA" id="ARBA00023136"/>
    </source>
</evidence>
<evidence type="ECO:0000256" key="2">
    <source>
        <dbReference type="ARBA" id="ARBA00006679"/>
    </source>
</evidence>
<dbReference type="AlphaFoldDB" id="A0A318T734"/>
<sequence>MSGIATSSNSYGNLIGRILLSSLFIPAGFSKLTALSGTAGYFGSIGMPAPMVVAVLVGLLELVGGLAVLVGYKTRIAAILLGLFAIASAFVAHMDFANQMQLINFQKNLAIAGGFFVLAAMGAGALSLDAKLRQ</sequence>
<proteinExistence type="inferred from homology"/>
<keyword evidence="9" id="KW-1185">Reference proteome</keyword>
<evidence type="ECO:0000256" key="7">
    <source>
        <dbReference type="SAM" id="Phobius"/>
    </source>
</evidence>
<accession>A0A318T734</accession>
<comment type="similarity">
    <text evidence="2">Belongs to the DoxX family.</text>
</comment>
<dbReference type="Pfam" id="PF07681">
    <property type="entry name" value="DoxX"/>
    <property type="match status" value="1"/>
</dbReference>
<dbReference type="OrthoDB" id="9810206at2"/>
<organism evidence="8 9">
    <name type="scientific">Phyllobacterium leguminum</name>
    <dbReference type="NCBI Taxonomy" id="314237"/>
    <lineage>
        <taxon>Bacteria</taxon>
        <taxon>Pseudomonadati</taxon>
        <taxon>Pseudomonadota</taxon>
        <taxon>Alphaproteobacteria</taxon>
        <taxon>Hyphomicrobiales</taxon>
        <taxon>Phyllobacteriaceae</taxon>
        <taxon>Phyllobacterium</taxon>
    </lineage>
</organism>
<gene>
    <name evidence="8" type="ORF">C7477_10173</name>
</gene>
<feature type="transmembrane region" description="Helical" evidence="7">
    <location>
        <begin position="109"/>
        <end position="128"/>
    </location>
</feature>
<evidence type="ECO:0000256" key="1">
    <source>
        <dbReference type="ARBA" id="ARBA00004651"/>
    </source>
</evidence>
<dbReference type="GO" id="GO:0005886">
    <property type="term" value="C:plasma membrane"/>
    <property type="evidence" value="ECO:0007669"/>
    <property type="project" value="UniProtKB-SubCell"/>
</dbReference>
<keyword evidence="6 7" id="KW-0472">Membrane</keyword>
<dbReference type="EMBL" id="QJTF01000001">
    <property type="protein sequence ID" value="PYE90401.1"/>
    <property type="molecule type" value="Genomic_DNA"/>
</dbReference>
<evidence type="ECO:0000313" key="9">
    <source>
        <dbReference type="Proteomes" id="UP000247454"/>
    </source>
</evidence>
<dbReference type="InterPro" id="IPR051907">
    <property type="entry name" value="DoxX-like_oxidoreductase"/>
</dbReference>
<protein>
    <submittedName>
        <fullName evidence="8">Putative oxidoreductase</fullName>
    </submittedName>
</protein>
<comment type="caution">
    <text evidence="8">The sequence shown here is derived from an EMBL/GenBank/DDBJ whole genome shotgun (WGS) entry which is preliminary data.</text>
</comment>
<reference evidence="8 9" key="1">
    <citation type="submission" date="2018-06" db="EMBL/GenBank/DDBJ databases">
        <title>Genomic Encyclopedia of Type Strains, Phase III (KMG-III): the genomes of soil and plant-associated and newly described type strains.</title>
        <authorList>
            <person name="Whitman W."/>
        </authorList>
    </citation>
    <scope>NUCLEOTIDE SEQUENCE [LARGE SCALE GENOMIC DNA]</scope>
    <source>
        <strain evidence="8 9">ORS 1419</strain>
    </source>
</reference>
<evidence type="ECO:0000313" key="8">
    <source>
        <dbReference type="EMBL" id="PYE90401.1"/>
    </source>
</evidence>
<feature type="transmembrane region" description="Helical" evidence="7">
    <location>
        <begin position="76"/>
        <end position="97"/>
    </location>
</feature>
<feature type="transmembrane region" description="Helical" evidence="7">
    <location>
        <begin position="49"/>
        <end position="69"/>
    </location>
</feature>
<feature type="transmembrane region" description="Helical" evidence="7">
    <location>
        <begin position="12"/>
        <end position="29"/>
    </location>
</feature>
<dbReference type="InterPro" id="IPR032808">
    <property type="entry name" value="DoxX"/>
</dbReference>
<comment type="subcellular location">
    <subcellularLocation>
        <location evidence="1">Cell membrane</location>
        <topology evidence="1">Multi-pass membrane protein</topology>
    </subcellularLocation>
</comment>
<keyword evidence="4 7" id="KW-0812">Transmembrane</keyword>
<evidence type="ECO:0000256" key="4">
    <source>
        <dbReference type="ARBA" id="ARBA00022692"/>
    </source>
</evidence>
<evidence type="ECO:0000256" key="5">
    <source>
        <dbReference type="ARBA" id="ARBA00022989"/>
    </source>
</evidence>
<dbReference type="PANTHER" id="PTHR33452:SF1">
    <property type="entry name" value="INNER MEMBRANE PROTEIN YPHA-RELATED"/>
    <property type="match status" value="1"/>
</dbReference>
<keyword evidence="5 7" id="KW-1133">Transmembrane helix</keyword>
<dbReference type="RefSeq" id="WP_110747449.1">
    <property type="nucleotide sequence ID" value="NZ_QJTF01000001.1"/>
</dbReference>
<dbReference type="Proteomes" id="UP000247454">
    <property type="component" value="Unassembled WGS sequence"/>
</dbReference>
<name>A0A318T734_9HYPH</name>
<evidence type="ECO:0000256" key="3">
    <source>
        <dbReference type="ARBA" id="ARBA00022475"/>
    </source>
</evidence>